<comment type="similarity">
    <text evidence="4">Belongs to the protein N5-glutamine methyltransferase family. PrmC subfamily.</text>
</comment>
<feature type="binding site" evidence="4">
    <location>
        <position position="186"/>
    </location>
    <ligand>
        <name>S-adenosyl-L-methionine</name>
        <dbReference type="ChEBI" id="CHEBI:59789"/>
    </ligand>
</feature>
<organism evidence="7 8">
    <name type="scientific">Swingsia samuiensis</name>
    <dbReference type="NCBI Taxonomy" id="1293412"/>
    <lineage>
        <taxon>Bacteria</taxon>
        <taxon>Pseudomonadati</taxon>
        <taxon>Pseudomonadota</taxon>
        <taxon>Alphaproteobacteria</taxon>
        <taxon>Acetobacterales</taxon>
        <taxon>Acetobacteraceae</taxon>
        <taxon>Swingsia</taxon>
    </lineage>
</organism>
<proteinExistence type="inferred from homology"/>
<evidence type="ECO:0000259" key="6">
    <source>
        <dbReference type="Pfam" id="PF17827"/>
    </source>
</evidence>
<dbReference type="HAMAP" id="MF_02126">
    <property type="entry name" value="RF_methyltr_PrmC"/>
    <property type="match status" value="1"/>
</dbReference>
<dbReference type="GO" id="GO:0102559">
    <property type="term" value="F:peptide chain release factor N(5)-glutamine methyltransferase activity"/>
    <property type="evidence" value="ECO:0007669"/>
    <property type="project" value="UniProtKB-EC"/>
</dbReference>
<evidence type="ECO:0000313" key="7">
    <source>
        <dbReference type="EMBL" id="QDH16158.1"/>
    </source>
</evidence>
<feature type="binding site" evidence="4">
    <location>
        <begin position="186"/>
        <end position="189"/>
    </location>
    <ligand>
        <name>substrate</name>
    </ligand>
</feature>
<keyword evidence="2 4" id="KW-0808">Transferase</keyword>
<dbReference type="Pfam" id="PF17827">
    <property type="entry name" value="PrmC_N"/>
    <property type="match status" value="1"/>
</dbReference>
<dbReference type="InterPro" id="IPR025714">
    <property type="entry name" value="Methyltranfer_dom"/>
</dbReference>
<comment type="function">
    <text evidence="4">Methylates the class 1 translation termination release factors RF1/PrfA and RF2/PrfB on the glutamine residue of the universally conserved GGQ motif.</text>
</comment>
<dbReference type="InterPro" id="IPR050320">
    <property type="entry name" value="N5-glutamine_MTase"/>
</dbReference>
<keyword evidence="8" id="KW-1185">Reference proteome</keyword>
<dbReference type="KEGG" id="ssam:E3D00_00165"/>
<comment type="catalytic activity">
    <reaction evidence="4">
        <text>L-glutaminyl-[peptide chain release factor] + S-adenosyl-L-methionine = N(5)-methyl-L-glutaminyl-[peptide chain release factor] + S-adenosyl-L-homocysteine + H(+)</text>
        <dbReference type="Rhea" id="RHEA:42896"/>
        <dbReference type="Rhea" id="RHEA-COMP:10271"/>
        <dbReference type="Rhea" id="RHEA-COMP:10272"/>
        <dbReference type="ChEBI" id="CHEBI:15378"/>
        <dbReference type="ChEBI" id="CHEBI:30011"/>
        <dbReference type="ChEBI" id="CHEBI:57856"/>
        <dbReference type="ChEBI" id="CHEBI:59789"/>
        <dbReference type="ChEBI" id="CHEBI:61891"/>
        <dbReference type="EC" id="2.1.1.297"/>
    </reaction>
</comment>
<feature type="domain" description="Methyltransferase" evidence="5">
    <location>
        <begin position="111"/>
        <end position="244"/>
    </location>
</feature>
<evidence type="ECO:0000313" key="8">
    <source>
        <dbReference type="Proteomes" id="UP000316313"/>
    </source>
</evidence>
<dbReference type="PROSITE" id="PS00092">
    <property type="entry name" value="N6_MTASE"/>
    <property type="match status" value="1"/>
</dbReference>
<feature type="domain" description="Release factor glutamine methyltransferase N-terminal" evidence="6">
    <location>
        <begin position="7"/>
        <end position="74"/>
    </location>
</feature>
<dbReference type="NCBIfam" id="TIGR03534">
    <property type="entry name" value="RF_mod_PrmC"/>
    <property type="match status" value="1"/>
</dbReference>
<evidence type="ECO:0000256" key="3">
    <source>
        <dbReference type="ARBA" id="ARBA00022691"/>
    </source>
</evidence>
<evidence type="ECO:0000256" key="4">
    <source>
        <dbReference type="HAMAP-Rule" id="MF_02126"/>
    </source>
</evidence>
<gene>
    <name evidence="4 7" type="primary">prmC</name>
    <name evidence="7" type="ORF">E3D00_00165</name>
</gene>
<dbReference type="RefSeq" id="WP_141458841.1">
    <property type="nucleotide sequence ID" value="NZ_CP038141.1"/>
</dbReference>
<dbReference type="AlphaFoldDB" id="A0A4Y6UHL4"/>
<sequence>MIPKDKLLHHATTILEKAGIEDARREARLLLSWVLEKGLGSLFLVKSVSLEDEEKYQNLVMRRAQHEPLAFITGEVGFWTLDFYTSPATLIPRADSEALIEAVLKIIPDKQKDMSFLDLGTGTGCLLLSALSEYVNAWGVGIDLSPEAASLAQKNAKRNHLATRSFFVAAHWESPMIGQFDLVFSNPPYVKSADIEGLMPEVSTYEPARALDGGEDGLDAYRVLLENIPRVLTPNGYVVFEVGVDQIDDVCVLGQRQGFKEVLRQNDLGGIPRALVLQFIGK</sequence>
<feature type="binding site" evidence="4">
    <location>
        <position position="172"/>
    </location>
    <ligand>
        <name>S-adenosyl-L-methionine</name>
        <dbReference type="ChEBI" id="CHEBI:59789"/>
    </ligand>
</feature>
<dbReference type="PANTHER" id="PTHR18895:SF74">
    <property type="entry name" value="MTRF1L RELEASE FACTOR GLUTAMINE METHYLTRANSFERASE"/>
    <property type="match status" value="1"/>
</dbReference>
<dbReference type="GO" id="GO:0003676">
    <property type="term" value="F:nucleic acid binding"/>
    <property type="evidence" value="ECO:0007669"/>
    <property type="project" value="InterPro"/>
</dbReference>
<evidence type="ECO:0000259" key="5">
    <source>
        <dbReference type="Pfam" id="PF13847"/>
    </source>
</evidence>
<dbReference type="NCBIfam" id="TIGR00536">
    <property type="entry name" value="hemK_fam"/>
    <property type="match status" value="1"/>
</dbReference>
<keyword evidence="3 4" id="KW-0949">S-adenosyl-L-methionine</keyword>
<reference evidence="7 8" key="1">
    <citation type="submission" date="2019-03" db="EMBL/GenBank/DDBJ databases">
        <title>The complete genome sequence of Swingsia samuiensis NBRC107927(T).</title>
        <authorList>
            <person name="Chua K.-O."/>
            <person name="Chan K.-G."/>
            <person name="See-Too W.-S."/>
        </authorList>
    </citation>
    <scope>NUCLEOTIDE SEQUENCE [LARGE SCALE GENOMIC DNA]</scope>
    <source>
        <strain evidence="7 8">AH83</strain>
    </source>
</reference>
<dbReference type="PANTHER" id="PTHR18895">
    <property type="entry name" value="HEMK METHYLTRANSFERASE"/>
    <property type="match status" value="1"/>
</dbReference>
<dbReference type="CDD" id="cd02440">
    <property type="entry name" value="AdoMet_MTases"/>
    <property type="match status" value="1"/>
</dbReference>
<feature type="binding site" evidence="4">
    <location>
        <begin position="120"/>
        <end position="124"/>
    </location>
    <ligand>
        <name>S-adenosyl-L-methionine</name>
        <dbReference type="ChEBI" id="CHEBI:59789"/>
    </ligand>
</feature>
<dbReference type="Gene3D" id="1.10.8.10">
    <property type="entry name" value="DNA helicase RuvA subunit, C-terminal domain"/>
    <property type="match status" value="1"/>
</dbReference>
<dbReference type="EC" id="2.1.1.297" evidence="4"/>
<dbReference type="OrthoDB" id="9800643at2"/>
<accession>A0A4Y6UHL4</accession>
<evidence type="ECO:0000256" key="1">
    <source>
        <dbReference type="ARBA" id="ARBA00022603"/>
    </source>
</evidence>
<keyword evidence="1 4" id="KW-0489">Methyltransferase</keyword>
<evidence type="ECO:0000256" key="2">
    <source>
        <dbReference type="ARBA" id="ARBA00022679"/>
    </source>
</evidence>
<dbReference type="InterPro" id="IPR019874">
    <property type="entry name" value="RF_methyltr_PrmC"/>
</dbReference>
<dbReference type="InterPro" id="IPR004556">
    <property type="entry name" value="HemK-like"/>
</dbReference>
<dbReference type="Pfam" id="PF13847">
    <property type="entry name" value="Methyltransf_31"/>
    <property type="match status" value="1"/>
</dbReference>
<name>A0A4Y6UHL4_9PROT</name>
<dbReference type="Proteomes" id="UP000316313">
    <property type="component" value="Chromosome"/>
</dbReference>
<dbReference type="GO" id="GO:0032259">
    <property type="term" value="P:methylation"/>
    <property type="evidence" value="ECO:0007669"/>
    <property type="project" value="UniProtKB-KW"/>
</dbReference>
<dbReference type="Gene3D" id="3.40.50.150">
    <property type="entry name" value="Vaccinia Virus protein VP39"/>
    <property type="match status" value="1"/>
</dbReference>
<dbReference type="EMBL" id="CP038141">
    <property type="protein sequence ID" value="QDH16158.1"/>
    <property type="molecule type" value="Genomic_DNA"/>
</dbReference>
<dbReference type="SUPFAM" id="SSF53335">
    <property type="entry name" value="S-adenosyl-L-methionine-dependent methyltransferases"/>
    <property type="match status" value="1"/>
</dbReference>
<feature type="binding site" evidence="4">
    <location>
        <position position="143"/>
    </location>
    <ligand>
        <name>S-adenosyl-L-methionine</name>
        <dbReference type="ChEBI" id="CHEBI:59789"/>
    </ligand>
</feature>
<dbReference type="InterPro" id="IPR029063">
    <property type="entry name" value="SAM-dependent_MTases_sf"/>
</dbReference>
<protein>
    <recommendedName>
        <fullName evidence="4">Release factor glutamine methyltransferase</fullName>
        <shortName evidence="4">RF MTase</shortName>
        <ecNumber evidence="4">2.1.1.297</ecNumber>
    </recommendedName>
    <alternativeName>
        <fullName evidence="4">N5-glutamine methyltransferase PrmC</fullName>
    </alternativeName>
    <alternativeName>
        <fullName evidence="4">Protein-(glutamine-N5) MTase PrmC</fullName>
    </alternativeName>
    <alternativeName>
        <fullName evidence="4">Protein-glutamine N-methyltransferase PrmC</fullName>
    </alternativeName>
</protein>
<dbReference type="InterPro" id="IPR040758">
    <property type="entry name" value="PrmC_N"/>
</dbReference>
<dbReference type="InterPro" id="IPR002052">
    <property type="entry name" value="DNA_methylase_N6_adenine_CS"/>
</dbReference>